<dbReference type="AlphaFoldDB" id="C4J2Z4"/>
<sequence>MNRENIGNRYSQPAMTLRSNTATTTNYLKKMPFLFPLLFSTAFILNSLSIRTMASRDGAFSAGFKLYSAPSADKIENSVGRPNGILICKVCTR</sequence>
<proteinExistence type="evidence at transcript level"/>
<keyword evidence="1" id="KW-1133">Transmembrane helix</keyword>
<organism evidence="2">
    <name type="scientific">Zea mays</name>
    <name type="common">Maize</name>
    <dbReference type="NCBI Taxonomy" id="4577"/>
    <lineage>
        <taxon>Eukaryota</taxon>
        <taxon>Viridiplantae</taxon>
        <taxon>Streptophyta</taxon>
        <taxon>Embryophyta</taxon>
        <taxon>Tracheophyta</taxon>
        <taxon>Spermatophyta</taxon>
        <taxon>Magnoliopsida</taxon>
        <taxon>Liliopsida</taxon>
        <taxon>Poales</taxon>
        <taxon>Poaceae</taxon>
        <taxon>PACMAD clade</taxon>
        <taxon>Panicoideae</taxon>
        <taxon>Andropogonodae</taxon>
        <taxon>Andropogoneae</taxon>
        <taxon>Tripsacinae</taxon>
        <taxon>Zea</taxon>
    </lineage>
</organism>
<evidence type="ECO:0000313" key="2">
    <source>
        <dbReference type="EMBL" id="ACR35544.1"/>
    </source>
</evidence>
<feature type="transmembrane region" description="Helical" evidence="1">
    <location>
        <begin position="33"/>
        <end position="50"/>
    </location>
</feature>
<evidence type="ECO:0000256" key="1">
    <source>
        <dbReference type="SAM" id="Phobius"/>
    </source>
</evidence>
<accession>C4J2Z4</accession>
<protein>
    <submittedName>
        <fullName evidence="2">Uncharacterized protein</fullName>
    </submittedName>
</protein>
<name>C4J2Z4_MAIZE</name>
<keyword evidence="1" id="KW-0812">Transmembrane</keyword>
<dbReference type="EMBL" id="BT085191">
    <property type="protein sequence ID" value="ACR35544.1"/>
    <property type="molecule type" value="mRNA"/>
</dbReference>
<reference evidence="2" key="2">
    <citation type="submission" date="2012-06" db="EMBL/GenBank/DDBJ databases">
        <authorList>
            <person name="Yu Y."/>
            <person name="Currie J."/>
            <person name="Lomeli R."/>
            <person name="Angelova A."/>
            <person name="Collura K."/>
            <person name="Wissotski M."/>
            <person name="Campos D."/>
            <person name="Kudrna D."/>
            <person name="Golser W."/>
            <person name="Ashely E."/>
            <person name="Descour A."/>
            <person name="Fernandes J."/>
            <person name="Soderlund C."/>
            <person name="Walbot V."/>
        </authorList>
    </citation>
    <scope>NUCLEOTIDE SEQUENCE</scope>
    <source>
        <strain evidence="2">B73</strain>
    </source>
</reference>
<keyword evidence="1" id="KW-0472">Membrane</keyword>
<reference evidence="2" key="1">
    <citation type="journal article" date="2009" name="PLoS Genet.">
        <title>Sequencing, mapping, and analysis of 27,455 maize full-length cDNAs.</title>
        <authorList>
            <person name="Soderlund C."/>
            <person name="Descour A."/>
            <person name="Kudrna D."/>
            <person name="Bomhoff M."/>
            <person name="Boyd L."/>
            <person name="Currie J."/>
            <person name="Angelova A."/>
            <person name="Collura K."/>
            <person name="Wissotski M."/>
            <person name="Ashley E."/>
            <person name="Morrow D."/>
            <person name="Fernandes J."/>
            <person name="Walbot V."/>
            <person name="Yu Y."/>
        </authorList>
    </citation>
    <scope>NUCLEOTIDE SEQUENCE</scope>
    <source>
        <strain evidence="2">B73</strain>
    </source>
</reference>